<keyword evidence="2 8" id="KW-0805">Transcription regulation</keyword>
<dbReference type="PANTHER" id="PTHR15348">
    <property type="entry name" value="AT-RICH INTERACTIVE DOMAIN-CONTAINING PROTEIN ARID DOMAIN- CONTAINING PROTEIN DEAD RINGER PROTEIN B-CELL REGULATOR OF IGH TRANSCRIPTION BRIGHT"/>
    <property type="match status" value="1"/>
</dbReference>
<dbReference type="PROSITE" id="PS51011">
    <property type="entry name" value="ARID"/>
    <property type="match status" value="1"/>
</dbReference>
<evidence type="ECO:0000256" key="3">
    <source>
        <dbReference type="ARBA" id="ARBA00023125"/>
    </source>
</evidence>
<gene>
    <name evidence="12" type="ORF">J4Q44_G00228380</name>
</gene>
<evidence type="ECO:0000259" key="11">
    <source>
        <dbReference type="PROSITE" id="PS51486"/>
    </source>
</evidence>
<evidence type="ECO:0000256" key="8">
    <source>
        <dbReference type="RuleBase" id="RU369100"/>
    </source>
</evidence>
<sequence>MREYRRTPVNRIPIMAKQVLDLYTLYKLVTDKGGLVEVINKKIWREITKGLNLPTSITSAAFTLRTQYMKYLYPYECEKRGLSSPGELQAAIDSNRREGRRQSYGSAIFNYSPAGTPSILSSPKMSMPHLAMSTYSGEHLTRGHNIKKEDGLMAGCLSGRVGGTPMSMGGHPQVVAAQAAQAAALEQLREKLESGEPPEKKKMMMMEQQRLMQHALQQNLLAMATQLPMNIKINDRTERMRDDRQEAPLNLSTAGISSINMSIEINGVVYTGVLFARKPSLPTMLVGHQAQNQNHTFSQGKTSPGLNSSSVQIQPPCSSSSSSSSTSSVHGHGNSSP</sequence>
<keyword evidence="3 8" id="KW-0238">DNA-binding</keyword>
<dbReference type="Gene3D" id="1.10.150.60">
    <property type="entry name" value="ARID DNA-binding domain"/>
    <property type="match status" value="1"/>
</dbReference>
<comment type="subunit">
    <text evidence="8">Homodimer.</text>
</comment>
<dbReference type="AlphaFoldDB" id="A0AAN8QPQ7"/>
<dbReference type="SMART" id="SM01014">
    <property type="entry name" value="ARID"/>
    <property type="match status" value="1"/>
</dbReference>
<comment type="caution">
    <text evidence="12">The sequence shown here is derived from an EMBL/GenBank/DDBJ whole genome shotgun (WGS) entry which is preliminary data.</text>
</comment>
<dbReference type="PANTHER" id="PTHR15348:SF2">
    <property type="entry name" value="AT-RICH INTERACTIVE DOMAIN-CONTAINING PROTEIN 3C"/>
    <property type="match status" value="1"/>
</dbReference>
<dbReference type="InterPro" id="IPR045147">
    <property type="entry name" value="ARI3A/B/C"/>
</dbReference>
<proteinExistence type="predicted"/>
<dbReference type="Proteomes" id="UP001356427">
    <property type="component" value="Unassembled WGS sequence"/>
</dbReference>
<evidence type="ECO:0000256" key="4">
    <source>
        <dbReference type="ARBA" id="ARBA00023163"/>
    </source>
</evidence>
<dbReference type="GO" id="GO:0005634">
    <property type="term" value="C:nucleus"/>
    <property type="evidence" value="ECO:0007669"/>
    <property type="project" value="UniProtKB-SubCell"/>
</dbReference>
<feature type="region of interest" description="Disordered" evidence="9">
    <location>
        <begin position="295"/>
        <end position="337"/>
    </location>
</feature>
<comment type="subunit">
    <text evidence="7">Interacts (via REKLES DOMAIN) with NPM1; the interaction mediates ARID3C nuclear shuttling.</text>
</comment>
<protein>
    <recommendedName>
        <fullName evidence="8">AT-rich interactive domain-containing protein 3</fullName>
        <shortName evidence="8">ARID domain-containing protein</shortName>
    </recommendedName>
</protein>
<comment type="function">
    <text evidence="6">Transcription factor involved in monocyte-to-macrophage differentiation. Forms a complex with NPM1 to translocate to the nucleus, acting as a transcription factor that promotes the expression of the genes involved in macrophage differentiation, such as STAT3, STAT1 and JUNB.</text>
</comment>
<keyword evidence="13" id="KW-1185">Reference proteome</keyword>
<feature type="domain" description="REKLES" evidence="11">
    <location>
        <begin position="183"/>
        <end position="281"/>
    </location>
</feature>
<reference evidence="12 13" key="1">
    <citation type="submission" date="2021-04" db="EMBL/GenBank/DDBJ databases">
        <authorList>
            <person name="De Guttry C."/>
            <person name="Zahm M."/>
            <person name="Klopp C."/>
            <person name="Cabau C."/>
            <person name="Louis A."/>
            <person name="Berthelot C."/>
            <person name="Parey E."/>
            <person name="Roest Crollius H."/>
            <person name="Montfort J."/>
            <person name="Robinson-Rechavi M."/>
            <person name="Bucao C."/>
            <person name="Bouchez O."/>
            <person name="Gislard M."/>
            <person name="Lluch J."/>
            <person name="Milhes M."/>
            <person name="Lampietro C."/>
            <person name="Lopez Roques C."/>
            <person name="Donnadieu C."/>
            <person name="Braasch I."/>
            <person name="Desvignes T."/>
            <person name="Postlethwait J."/>
            <person name="Bobe J."/>
            <person name="Wedekind C."/>
            <person name="Guiguen Y."/>
        </authorList>
    </citation>
    <scope>NUCLEOTIDE SEQUENCE [LARGE SCALE GENOMIC DNA]</scope>
    <source>
        <strain evidence="12">Cs_M1</strain>
        <tissue evidence="12">Blood</tissue>
    </source>
</reference>
<evidence type="ECO:0000313" key="12">
    <source>
        <dbReference type="EMBL" id="KAK6305913.1"/>
    </source>
</evidence>
<dbReference type="FunFam" id="1.10.150.60:FF:000007">
    <property type="entry name" value="AT-rich interactive domain-containing protein 3C"/>
    <property type="match status" value="1"/>
</dbReference>
<evidence type="ECO:0000256" key="7">
    <source>
        <dbReference type="ARBA" id="ARBA00065865"/>
    </source>
</evidence>
<accession>A0AAN8QPQ7</accession>
<dbReference type="InterPro" id="IPR023334">
    <property type="entry name" value="REKLES_domain"/>
</dbReference>
<keyword evidence="4" id="KW-0804">Transcription</keyword>
<feature type="domain" description="ARID" evidence="10">
    <location>
        <begin position="1"/>
        <end position="80"/>
    </location>
</feature>
<dbReference type="SMART" id="SM00501">
    <property type="entry name" value="BRIGHT"/>
    <property type="match status" value="1"/>
</dbReference>
<dbReference type="SUPFAM" id="SSF46774">
    <property type="entry name" value="ARID-like"/>
    <property type="match status" value="1"/>
</dbReference>
<dbReference type="EMBL" id="JAGTTL010000021">
    <property type="protein sequence ID" value="KAK6305913.1"/>
    <property type="molecule type" value="Genomic_DNA"/>
</dbReference>
<evidence type="ECO:0000313" key="13">
    <source>
        <dbReference type="Proteomes" id="UP001356427"/>
    </source>
</evidence>
<evidence type="ECO:0000256" key="5">
    <source>
        <dbReference type="ARBA" id="ARBA00023242"/>
    </source>
</evidence>
<evidence type="ECO:0000259" key="10">
    <source>
        <dbReference type="PROSITE" id="PS51011"/>
    </source>
</evidence>
<dbReference type="GO" id="GO:0006357">
    <property type="term" value="P:regulation of transcription by RNA polymerase II"/>
    <property type="evidence" value="ECO:0007669"/>
    <property type="project" value="InterPro"/>
</dbReference>
<evidence type="ECO:0000256" key="9">
    <source>
        <dbReference type="SAM" id="MobiDB-lite"/>
    </source>
</evidence>
<feature type="compositionally biased region" description="Low complexity" evidence="9">
    <location>
        <begin position="308"/>
        <end position="337"/>
    </location>
</feature>
<dbReference type="Pfam" id="PF01388">
    <property type="entry name" value="ARID"/>
    <property type="match status" value="1"/>
</dbReference>
<dbReference type="GO" id="GO:0003677">
    <property type="term" value="F:DNA binding"/>
    <property type="evidence" value="ECO:0007669"/>
    <property type="project" value="UniProtKB-UniRule"/>
</dbReference>
<evidence type="ECO:0000256" key="2">
    <source>
        <dbReference type="ARBA" id="ARBA00023015"/>
    </source>
</evidence>
<evidence type="ECO:0000256" key="6">
    <source>
        <dbReference type="ARBA" id="ARBA00058617"/>
    </source>
</evidence>
<organism evidence="12 13">
    <name type="scientific">Coregonus suidteri</name>
    <dbReference type="NCBI Taxonomy" id="861788"/>
    <lineage>
        <taxon>Eukaryota</taxon>
        <taxon>Metazoa</taxon>
        <taxon>Chordata</taxon>
        <taxon>Craniata</taxon>
        <taxon>Vertebrata</taxon>
        <taxon>Euteleostomi</taxon>
        <taxon>Actinopterygii</taxon>
        <taxon>Neopterygii</taxon>
        <taxon>Teleostei</taxon>
        <taxon>Protacanthopterygii</taxon>
        <taxon>Salmoniformes</taxon>
        <taxon>Salmonidae</taxon>
        <taxon>Coregoninae</taxon>
        <taxon>Coregonus</taxon>
    </lineage>
</organism>
<dbReference type="InterPro" id="IPR036431">
    <property type="entry name" value="ARID_dom_sf"/>
</dbReference>
<dbReference type="PROSITE" id="PS51486">
    <property type="entry name" value="REKLES"/>
    <property type="match status" value="1"/>
</dbReference>
<evidence type="ECO:0000256" key="1">
    <source>
        <dbReference type="ARBA" id="ARBA00004123"/>
    </source>
</evidence>
<dbReference type="InterPro" id="IPR001606">
    <property type="entry name" value="ARID_dom"/>
</dbReference>
<keyword evidence="5 8" id="KW-0539">Nucleus</keyword>
<feature type="compositionally biased region" description="Polar residues" evidence="9">
    <location>
        <begin position="295"/>
        <end position="307"/>
    </location>
</feature>
<name>A0AAN8QPQ7_9TELE</name>
<comment type="subcellular location">
    <subcellularLocation>
        <location evidence="1 8">Nucleus</location>
    </subcellularLocation>
</comment>